<dbReference type="GO" id="GO:0009002">
    <property type="term" value="F:serine-type D-Ala-D-Ala carboxypeptidase activity"/>
    <property type="evidence" value="ECO:0007669"/>
    <property type="project" value="UniProtKB-EC"/>
</dbReference>
<feature type="domain" description="Glycosyl transferase family 51" evidence="18">
    <location>
        <begin position="123"/>
        <end position="283"/>
    </location>
</feature>
<evidence type="ECO:0000256" key="2">
    <source>
        <dbReference type="ARBA" id="ARBA00007090"/>
    </source>
</evidence>
<evidence type="ECO:0000256" key="5">
    <source>
        <dbReference type="ARBA" id="ARBA00022670"/>
    </source>
</evidence>
<evidence type="ECO:0000256" key="4">
    <source>
        <dbReference type="ARBA" id="ARBA00022645"/>
    </source>
</evidence>
<comment type="caution">
    <text evidence="19">The sequence shown here is derived from an EMBL/GenBank/DDBJ whole genome shotgun (WGS) entry which is preliminary data.</text>
</comment>
<keyword evidence="4" id="KW-0121">Carboxypeptidase</keyword>
<feature type="region of interest" description="Disordered" evidence="15">
    <location>
        <begin position="628"/>
        <end position="651"/>
    </location>
</feature>
<evidence type="ECO:0000256" key="12">
    <source>
        <dbReference type="ARBA" id="ARBA00023316"/>
    </source>
</evidence>
<dbReference type="Proteomes" id="UP000448199">
    <property type="component" value="Unassembled WGS sequence"/>
</dbReference>
<keyword evidence="8" id="KW-0378">Hydrolase</keyword>
<evidence type="ECO:0000256" key="11">
    <source>
        <dbReference type="ARBA" id="ARBA00023268"/>
    </source>
</evidence>
<dbReference type="SUPFAM" id="SSF56601">
    <property type="entry name" value="beta-lactamase/transpeptidase-like"/>
    <property type="match status" value="1"/>
</dbReference>
<proteinExistence type="inferred from homology"/>
<dbReference type="PANTHER" id="PTHR32282:SF33">
    <property type="entry name" value="PEPTIDOGLYCAN GLYCOSYLTRANSFERASE"/>
    <property type="match status" value="1"/>
</dbReference>
<feature type="region of interest" description="Disordered" evidence="15">
    <location>
        <begin position="706"/>
        <end position="735"/>
    </location>
</feature>
<evidence type="ECO:0000256" key="15">
    <source>
        <dbReference type="SAM" id="MobiDB-lite"/>
    </source>
</evidence>
<evidence type="ECO:0000256" key="8">
    <source>
        <dbReference type="ARBA" id="ARBA00022801"/>
    </source>
</evidence>
<feature type="transmembrane region" description="Helical" evidence="16">
    <location>
        <begin position="71"/>
        <end position="92"/>
    </location>
</feature>
<dbReference type="GO" id="GO:0030288">
    <property type="term" value="C:outer membrane-bounded periplasmic space"/>
    <property type="evidence" value="ECO:0007669"/>
    <property type="project" value="TreeGrafter"/>
</dbReference>
<dbReference type="OrthoDB" id="9766909at2"/>
<dbReference type="SUPFAM" id="SSF53955">
    <property type="entry name" value="Lysozyme-like"/>
    <property type="match status" value="1"/>
</dbReference>
<dbReference type="UniPathway" id="UPA00219"/>
<evidence type="ECO:0000256" key="16">
    <source>
        <dbReference type="SAM" id="Phobius"/>
    </source>
</evidence>
<dbReference type="RefSeq" id="WP_160727292.1">
    <property type="nucleotide sequence ID" value="NZ_WTYC01000002.1"/>
</dbReference>
<dbReference type="InterPro" id="IPR036950">
    <property type="entry name" value="PBP_transglycosylase"/>
</dbReference>
<dbReference type="InterPro" id="IPR012338">
    <property type="entry name" value="Beta-lactam/transpept-like"/>
</dbReference>
<gene>
    <name evidence="19" type="ORF">GRI69_05675</name>
</gene>
<keyword evidence="7" id="KW-0808">Transferase</keyword>
<keyword evidence="5" id="KW-0645">Protease</keyword>
<dbReference type="GO" id="GO:0008955">
    <property type="term" value="F:peptidoglycan glycosyltransferase activity"/>
    <property type="evidence" value="ECO:0007669"/>
    <property type="project" value="UniProtKB-EC"/>
</dbReference>
<name>A0A844XQW0_9SPHN</name>
<evidence type="ECO:0000256" key="6">
    <source>
        <dbReference type="ARBA" id="ARBA00022676"/>
    </source>
</evidence>
<accession>A0A844XQW0</accession>
<keyword evidence="11" id="KW-0511">Multifunctional enzyme</keyword>
<keyword evidence="12" id="KW-0961">Cell wall biogenesis/degradation</keyword>
<dbReference type="Gene3D" id="3.40.710.10">
    <property type="entry name" value="DD-peptidase/beta-lactamase superfamily"/>
    <property type="match status" value="1"/>
</dbReference>
<keyword evidence="16" id="KW-0472">Membrane</keyword>
<dbReference type="InterPro" id="IPR001264">
    <property type="entry name" value="Glyco_trans_51"/>
</dbReference>
<evidence type="ECO:0000313" key="19">
    <source>
        <dbReference type="EMBL" id="MXO47739.1"/>
    </source>
</evidence>
<evidence type="ECO:0000256" key="14">
    <source>
        <dbReference type="ARBA" id="ARBA00049902"/>
    </source>
</evidence>
<feature type="compositionally biased region" description="Low complexity" evidence="15">
    <location>
        <begin position="628"/>
        <end position="642"/>
    </location>
</feature>
<evidence type="ECO:0000313" key="20">
    <source>
        <dbReference type="Proteomes" id="UP000448199"/>
    </source>
</evidence>
<evidence type="ECO:0000256" key="10">
    <source>
        <dbReference type="ARBA" id="ARBA00022984"/>
    </source>
</evidence>
<keyword evidence="9" id="KW-0133">Cell shape</keyword>
<comment type="catalytic activity">
    <reaction evidence="13">
        <text>Preferential cleavage: (Ac)2-L-Lys-D-Ala-|-D-Ala. Also transpeptidation of peptidyl-alanyl moieties that are N-acyl substituents of D-alanine.</text>
        <dbReference type="EC" id="3.4.16.4"/>
    </reaction>
</comment>
<evidence type="ECO:0000259" key="18">
    <source>
        <dbReference type="Pfam" id="PF00912"/>
    </source>
</evidence>
<evidence type="ECO:0000256" key="13">
    <source>
        <dbReference type="ARBA" id="ARBA00034000"/>
    </source>
</evidence>
<dbReference type="InterPro" id="IPR023346">
    <property type="entry name" value="Lysozyme-like_dom_sf"/>
</dbReference>
<sequence>MGVIDSMFRRRKREPEMSGHRGYYSLSDDWDDDDAWDDRLDAVDHAVLAEERKRQKWWQREHWFGRRKRWWVARIVAVLLALFIALVAWLAITAPLNKSLEPIAPPQITLLASDGTPIARNGAVVDEPVDIDTLPPHVVEAFLAIEDRRFYDHWGVDPRGIARAAFTGTGGGSTITQQLAKFTFLTPERTLTRKAREALIAFWLEAWLTKDEILERYLSNAYFGDNVYGLRAASLHYFYRKPENLLPNQAAMLAGLLQAPSAYAPTRHYERAEKRMELVVQSMVAAGFITEAEARNMRSPALDVRLKSDLPTGTYFADWALPEARQMSETGYSRQTLTTTLDARLQNIARRVTSNAPLGEAQVALVAMRPNGEVVAMIGGKDYEKSPFNRATQAKRQPGSTFKLFVYLAAMRDGWSPDDRIANTKIEQGGYRPENSGGRYSESLTLEQAFAQSSNVAAVRLFGEVGSEKVIETARDLGVTSPLAQGDPSMALGTSTMSLLELTSAYAAVAANAYPVEPRAFPAPDRGWFENMVDGPSSFSGSTSANMDRLLRAAIDSGTGSAARVSMPAFGKTGTTQDNRDAVFVGYAGDLVVGIWIGNDDNSPLQGVSGGGLPARIWRDFISQALGASAAPSGPASTTSPDPEGPVEPLDVPNLEDIPLGDGNSRIRIRDGEAVFSTEVDGIPIDIRLDDRGIGVDEETIEAARRRAEERRREEEERYEEIRDQLESGGRIESN</sequence>
<evidence type="ECO:0000256" key="9">
    <source>
        <dbReference type="ARBA" id="ARBA00022960"/>
    </source>
</evidence>
<protein>
    <submittedName>
        <fullName evidence="19">Penicillin-binding protein</fullName>
    </submittedName>
</protein>
<keyword evidence="20" id="KW-1185">Reference proteome</keyword>
<dbReference type="EMBL" id="WTYC01000002">
    <property type="protein sequence ID" value="MXO47739.1"/>
    <property type="molecule type" value="Genomic_DNA"/>
</dbReference>
<dbReference type="GO" id="GO:0006508">
    <property type="term" value="P:proteolysis"/>
    <property type="evidence" value="ECO:0007669"/>
    <property type="project" value="UniProtKB-KW"/>
</dbReference>
<feature type="compositionally biased region" description="Basic and acidic residues" evidence="15">
    <location>
        <begin position="706"/>
        <end position="726"/>
    </location>
</feature>
<evidence type="ECO:0000256" key="3">
    <source>
        <dbReference type="ARBA" id="ARBA00007739"/>
    </source>
</evidence>
<dbReference type="Gene3D" id="1.10.3810.10">
    <property type="entry name" value="Biosynthetic peptidoglycan transglycosylase-like"/>
    <property type="match status" value="1"/>
</dbReference>
<organism evidence="19 20">
    <name type="scientific">Qipengyuania vulgaris</name>
    <dbReference type="NCBI Taxonomy" id="291985"/>
    <lineage>
        <taxon>Bacteria</taxon>
        <taxon>Pseudomonadati</taxon>
        <taxon>Pseudomonadota</taxon>
        <taxon>Alphaproteobacteria</taxon>
        <taxon>Sphingomonadales</taxon>
        <taxon>Erythrobacteraceae</taxon>
        <taxon>Qipengyuania</taxon>
    </lineage>
</organism>
<evidence type="ECO:0000259" key="17">
    <source>
        <dbReference type="Pfam" id="PF00905"/>
    </source>
</evidence>
<comment type="similarity">
    <text evidence="3">In the N-terminal section; belongs to the glycosyltransferase 51 family.</text>
</comment>
<dbReference type="FunFam" id="1.10.3810.10:FF:000001">
    <property type="entry name" value="Penicillin-binding protein 1A"/>
    <property type="match status" value="1"/>
</dbReference>
<dbReference type="GO" id="GO:0008360">
    <property type="term" value="P:regulation of cell shape"/>
    <property type="evidence" value="ECO:0007669"/>
    <property type="project" value="UniProtKB-KW"/>
</dbReference>
<dbReference type="InterPro" id="IPR050396">
    <property type="entry name" value="Glycosyltr_51/Transpeptidase"/>
</dbReference>
<keyword evidence="16" id="KW-1133">Transmembrane helix</keyword>
<dbReference type="GO" id="GO:0071555">
    <property type="term" value="P:cell wall organization"/>
    <property type="evidence" value="ECO:0007669"/>
    <property type="project" value="UniProtKB-KW"/>
</dbReference>
<dbReference type="GO" id="GO:0009252">
    <property type="term" value="P:peptidoglycan biosynthetic process"/>
    <property type="evidence" value="ECO:0007669"/>
    <property type="project" value="UniProtKB-UniPathway"/>
</dbReference>
<evidence type="ECO:0000256" key="1">
    <source>
        <dbReference type="ARBA" id="ARBA00004752"/>
    </source>
</evidence>
<keyword evidence="16" id="KW-0812">Transmembrane</keyword>
<dbReference type="AlphaFoldDB" id="A0A844XQW0"/>
<comment type="catalytic activity">
    <reaction evidence="14">
        <text>[GlcNAc-(1-&gt;4)-Mur2Ac(oyl-L-Ala-gamma-D-Glu-L-Lys-D-Ala-D-Ala)](n)-di-trans,octa-cis-undecaprenyl diphosphate + beta-D-GlcNAc-(1-&gt;4)-Mur2Ac(oyl-L-Ala-gamma-D-Glu-L-Lys-D-Ala-D-Ala)-di-trans,octa-cis-undecaprenyl diphosphate = [GlcNAc-(1-&gt;4)-Mur2Ac(oyl-L-Ala-gamma-D-Glu-L-Lys-D-Ala-D-Ala)](n+1)-di-trans,octa-cis-undecaprenyl diphosphate + di-trans,octa-cis-undecaprenyl diphosphate + H(+)</text>
        <dbReference type="Rhea" id="RHEA:23708"/>
        <dbReference type="Rhea" id="RHEA-COMP:9602"/>
        <dbReference type="Rhea" id="RHEA-COMP:9603"/>
        <dbReference type="ChEBI" id="CHEBI:15378"/>
        <dbReference type="ChEBI" id="CHEBI:58405"/>
        <dbReference type="ChEBI" id="CHEBI:60033"/>
        <dbReference type="ChEBI" id="CHEBI:78435"/>
        <dbReference type="EC" id="2.4.99.28"/>
    </reaction>
</comment>
<evidence type="ECO:0000256" key="7">
    <source>
        <dbReference type="ARBA" id="ARBA00022679"/>
    </source>
</evidence>
<dbReference type="InterPro" id="IPR001460">
    <property type="entry name" value="PCN-bd_Tpept"/>
</dbReference>
<dbReference type="Pfam" id="PF00905">
    <property type="entry name" value="Transpeptidase"/>
    <property type="match status" value="1"/>
</dbReference>
<comment type="pathway">
    <text evidence="1">Cell wall biogenesis; peptidoglycan biosynthesis.</text>
</comment>
<keyword evidence="10" id="KW-0573">Peptidoglycan synthesis</keyword>
<feature type="domain" description="Penicillin-binding protein transpeptidase" evidence="17">
    <location>
        <begin position="365"/>
        <end position="588"/>
    </location>
</feature>
<comment type="similarity">
    <text evidence="2">In the C-terminal section; belongs to the transpeptidase family.</text>
</comment>
<reference evidence="19 20" key="1">
    <citation type="submission" date="2019-12" db="EMBL/GenBank/DDBJ databases">
        <title>Genomic-based taxomic classification of the family Erythrobacteraceae.</title>
        <authorList>
            <person name="Xu L."/>
        </authorList>
    </citation>
    <scope>NUCLEOTIDE SEQUENCE [LARGE SCALE GENOMIC DNA]</scope>
    <source>
        <strain evidence="19 20">DSM 17792</strain>
    </source>
</reference>
<dbReference type="Pfam" id="PF00912">
    <property type="entry name" value="Transgly"/>
    <property type="match status" value="1"/>
</dbReference>
<dbReference type="PANTHER" id="PTHR32282">
    <property type="entry name" value="BINDING PROTEIN TRANSPEPTIDASE, PUTATIVE-RELATED"/>
    <property type="match status" value="1"/>
</dbReference>
<keyword evidence="6" id="KW-0328">Glycosyltransferase</keyword>
<dbReference type="GO" id="GO:0008658">
    <property type="term" value="F:penicillin binding"/>
    <property type="evidence" value="ECO:0007669"/>
    <property type="project" value="InterPro"/>
</dbReference>